<dbReference type="InterPro" id="IPR006860">
    <property type="entry name" value="FecR"/>
</dbReference>
<dbReference type="Gene3D" id="2.60.120.1440">
    <property type="match status" value="1"/>
</dbReference>
<keyword evidence="1" id="KW-1133">Transmembrane helix</keyword>
<dbReference type="Pfam" id="PF04773">
    <property type="entry name" value="FecR"/>
    <property type="match status" value="1"/>
</dbReference>
<dbReference type="PANTHER" id="PTHR30273:SF2">
    <property type="entry name" value="PROTEIN FECR"/>
    <property type="match status" value="1"/>
</dbReference>
<accession>A0AAJ5X2U7</accession>
<evidence type="ECO:0000259" key="3">
    <source>
        <dbReference type="Pfam" id="PF16220"/>
    </source>
</evidence>
<gene>
    <name evidence="4" type="ORF">P0Y56_08745</name>
</gene>
<feature type="domain" description="FecR N-terminal" evidence="3">
    <location>
        <begin position="13"/>
        <end position="55"/>
    </location>
</feature>
<evidence type="ECO:0000256" key="1">
    <source>
        <dbReference type="SAM" id="Phobius"/>
    </source>
</evidence>
<keyword evidence="1" id="KW-0472">Membrane</keyword>
<protein>
    <submittedName>
        <fullName evidence="4">FecR domain-containing protein</fullName>
    </submittedName>
</protein>
<dbReference type="AlphaFoldDB" id="A0AAJ5X2U7"/>
<dbReference type="InterPro" id="IPR032623">
    <property type="entry name" value="FecR_N"/>
</dbReference>
<dbReference type="InterPro" id="IPR012373">
    <property type="entry name" value="Ferrdict_sens_TM"/>
</dbReference>
<dbReference type="KEGG" id="acob:P0Y56_08745"/>
<evidence type="ECO:0000313" key="4">
    <source>
        <dbReference type="EMBL" id="WEK45125.1"/>
    </source>
</evidence>
<evidence type="ECO:0000259" key="2">
    <source>
        <dbReference type="Pfam" id="PF04773"/>
    </source>
</evidence>
<name>A0AAJ5X2U7_9SPHN</name>
<feature type="domain" description="FecR protein" evidence="2">
    <location>
        <begin position="111"/>
        <end position="201"/>
    </location>
</feature>
<proteinExistence type="predicted"/>
<reference evidence="4" key="1">
    <citation type="submission" date="2023-03" db="EMBL/GenBank/DDBJ databases">
        <title>Andean soil-derived lignocellulolytic bacterial consortium as a source of novel taxa and putative plastic-active enzymes.</title>
        <authorList>
            <person name="Diaz-Garcia L."/>
            <person name="Chuvochina M."/>
            <person name="Feuerriegel G."/>
            <person name="Bunk B."/>
            <person name="Sproer C."/>
            <person name="Streit W.R."/>
            <person name="Rodriguez L.M."/>
            <person name="Overmann J."/>
            <person name="Jimenez D.J."/>
        </authorList>
    </citation>
    <scope>NUCLEOTIDE SEQUENCE</scope>
    <source>
        <strain evidence="4">MAG 26</strain>
    </source>
</reference>
<sequence>MKDIAEPNEEVQDAARAWVARLVSGNVDQATMDGFAAWQAESSARAAAFDTARRLYAQLPASEAAEAALSAGAPARRTRRRAIAGGALAASLLAAVLLARPEMLFPPDYAAPDGPAVQVALADGSRILLDGGSAVDVHFIRKRRDIALLRGRAWFEVEPDRSRPFVVSANGGTATAVGTAYAVDTTDPGVTRVDVTHGVVKVQAAGEERLLRIGEAARWGTDGVARVAGDPDRLAWQEGRIIVRDRRLDDAAALLDHYIPGRVMVLGGLAEARVGGIFETHRAEEGLAALARSQGARVRHLPGLILVSAW</sequence>
<dbReference type="Proteomes" id="UP001218362">
    <property type="component" value="Chromosome"/>
</dbReference>
<feature type="transmembrane region" description="Helical" evidence="1">
    <location>
        <begin position="82"/>
        <end position="99"/>
    </location>
</feature>
<dbReference type="PIRSF" id="PIRSF018266">
    <property type="entry name" value="FecR"/>
    <property type="match status" value="1"/>
</dbReference>
<keyword evidence="1" id="KW-0812">Transmembrane</keyword>
<dbReference type="GO" id="GO:0016989">
    <property type="term" value="F:sigma factor antagonist activity"/>
    <property type="evidence" value="ECO:0007669"/>
    <property type="project" value="TreeGrafter"/>
</dbReference>
<dbReference type="PANTHER" id="PTHR30273">
    <property type="entry name" value="PERIPLASMIC SIGNAL SENSOR AND SIGMA FACTOR ACTIVATOR FECR-RELATED"/>
    <property type="match status" value="1"/>
</dbReference>
<evidence type="ECO:0000313" key="5">
    <source>
        <dbReference type="Proteomes" id="UP001218362"/>
    </source>
</evidence>
<dbReference type="EMBL" id="CP119316">
    <property type="protein sequence ID" value="WEK45125.1"/>
    <property type="molecule type" value="Genomic_DNA"/>
</dbReference>
<organism evidence="4 5">
    <name type="scientific">Candidatus Andeanibacterium colombiense</name>
    <dbReference type="NCBI Taxonomy" id="3121345"/>
    <lineage>
        <taxon>Bacteria</taxon>
        <taxon>Pseudomonadati</taxon>
        <taxon>Pseudomonadota</taxon>
        <taxon>Alphaproteobacteria</taxon>
        <taxon>Sphingomonadales</taxon>
        <taxon>Sphingomonadaceae</taxon>
        <taxon>Candidatus Andeanibacterium</taxon>
    </lineage>
</organism>
<dbReference type="Pfam" id="PF16220">
    <property type="entry name" value="DUF4880"/>
    <property type="match status" value="1"/>
</dbReference>